<reference evidence="3" key="1">
    <citation type="journal article" date="2015" name="PLoS Genet.">
        <title>Genome Sequence and Transcriptome Analyses of Chrysochromulina tobin: Metabolic Tools for Enhanced Algal Fitness in the Prominent Order Prymnesiales (Haptophyceae).</title>
        <authorList>
            <person name="Hovde B.T."/>
            <person name="Deodato C.R."/>
            <person name="Hunsperger H.M."/>
            <person name="Ryken S.A."/>
            <person name="Yost W."/>
            <person name="Jha R.K."/>
            <person name="Patterson J."/>
            <person name="Monnat R.J. Jr."/>
            <person name="Barlow S.B."/>
            <person name="Starkenburg S.R."/>
            <person name="Cattolico R.A."/>
        </authorList>
    </citation>
    <scope>NUCLEOTIDE SEQUENCE</scope>
    <source>
        <strain evidence="3">CCMP291</strain>
    </source>
</reference>
<dbReference type="AlphaFoldDB" id="A0A0M0JD80"/>
<protein>
    <submittedName>
        <fullName evidence="2">Ptype ATPase</fullName>
    </submittedName>
</protein>
<organism evidence="2 3">
    <name type="scientific">Chrysochromulina tobinii</name>
    <dbReference type="NCBI Taxonomy" id="1460289"/>
    <lineage>
        <taxon>Eukaryota</taxon>
        <taxon>Haptista</taxon>
        <taxon>Haptophyta</taxon>
        <taxon>Prymnesiophyceae</taxon>
        <taxon>Prymnesiales</taxon>
        <taxon>Chrysochromulinaceae</taxon>
        <taxon>Chrysochromulina</taxon>
    </lineage>
</organism>
<proteinExistence type="predicted"/>
<dbReference type="Proteomes" id="UP000037460">
    <property type="component" value="Unassembled WGS sequence"/>
</dbReference>
<comment type="caution">
    <text evidence="2">The sequence shown here is derived from an EMBL/GenBank/DDBJ whole genome shotgun (WGS) entry which is preliminary data.</text>
</comment>
<gene>
    <name evidence="2" type="ORF">Ctob_003861</name>
</gene>
<sequence length="425" mass="46372">MSTDAAGQAARPLGDTFHNGNTAANKSFICYRLGVGVPGYTGMVPMEENIDIPTKTGCAARAKTDRGYGSHGDGGTIKKPLSSFSIDFQLSPAQFAEGTAPNPLWDSKAARPIGDPPYIRRPPDTMDRRFFHDSTFNGAYNQGAHLQQQDYPSDVTATGMLRPPGTVNLKEPSPFYTTEYMQKSEEGNLLMAVKKVLPPGPEPKVRANRQFSGVALREPELKTSYREAYGAYGVDPRSKLPADPTQINFTASTAEYFQGTSKATYHPPGYSGFVPETGRNPHASHQGLCKQPREGTKNFELQTLFQYAHQLPGYAGYRPQTAINDVGPVRNELATTTGRVNVMATSGFKPGDLGLSMKTLAATAPQRSKFGCKDSLIAEAFSHESLTGNISDNGRHEAECYYKTVRPMEGRSVAIIKQGHWNQLY</sequence>
<name>A0A0M0JD80_9EUKA</name>
<evidence type="ECO:0000313" key="2">
    <source>
        <dbReference type="EMBL" id="KOO24327.1"/>
    </source>
</evidence>
<dbReference type="EMBL" id="JWZX01003105">
    <property type="protein sequence ID" value="KOO24327.1"/>
    <property type="molecule type" value="Genomic_DNA"/>
</dbReference>
<keyword evidence="3" id="KW-1185">Reference proteome</keyword>
<evidence type="ECO:0000313" key="3">
    <source>
        <dbReference type="Proteomes" id="UP000037460"/>
    </source>
</evidence>
<dbReference type="OrthoDB" id="59449at2759"/>
<feature type="region of interest" description="Disordered" evidence="1">
    <location>
        <begin position="99"/>
        <end position="123"/>
    </location>
</feature>
<evidence type="ECO:0000256" key="1">
    <source>
        <dbReference type="SAM" id="MobiDB-lite"/>
    </source>
</evidence>
<accession>A0A0M0JD80</accession>